<protein>
    <submittedName>
        <fullName evidence="5">Putative galacturonosyltransferase 7</fullName>
    </submittedName>
</protein>
<dbReference type="STRING" id="906689.A0A2I0XHL9"/>
<dbReference type="Pfam" id="PF01501">
    <property type="entry name" value="Glyco_transf_8"/>
    <property type="match status" value="1"/>
</dbReference>
<dbReference type="Gene3D" id="3.90.550.10">
    <property type="entry name" value="Spore Coat Polysaccharide Biosynthesis Protein SpsA, Chain A"/>
    <property type="match status" value="1"/>
</dbReference>
<gene>
    <name evidence="5" type="primary">GAUT7</name>
    <name evidence="5" type="ORF">MA16_Dca008509</name>
</gene>
<keyword evidence="4" id="KW-1133">Transmembrane helix</keyword>
<evidence type="ECO:0000256" key="1">
    <source>
        <dbReference type="ARBA" id="ARBA00004877"/>
    </source>
</evidence>
<dbReference type="Pfam" id="PF25557">
    <property type="entry name" value="GAUT_1"/>
    <property type="match status" value="1"/>
</dbReference>
<evidence type="ECO:0000256" key="2">
    <source>
        <dbReference type="ARBA" id="ARBA00006351"/>
    </source>
</evidence>
<evidence type="ECO:0000256" key="4">
    <source>
        <dbReference type="SAM" id="Phobius"/>
    </source>
</evidence>
<dbReference type="GO" id="GO:0045489">
    <property type="term" value="P:pectin biosynthetic process"/>
    <property type="evidence" value="ECO:0007669"/>
    <property type="project" value="UniProtKB-UniPathway"/>
</dbReference>
<organism evidence="5 6">
    <name type="scientific">Dendrobium catenatum</name>
    <dbReference type="NCBI Taxonomy" id="906689"/>
    <lineage>
        <taxon>Eukaryota</taxon>
        <taxon>Viridiplantae</taxon>
        <taxon>Streptophyta</taxon>
        <taxon>Embryophyta</taxon>
        <taxon>Tracheophyta</taxon>
        <taxon>Spermatophyta</taxon>
        <taxon>Magnoliopsida</taxon>
        <taxon>Liliopsida</taxon>
        <taxon>Asparagales</taxon>
        <taxon>Orchidaceae</taxon>
        <taxon>Epidendroideae</taxon>
        <taxon>Malaxideae</taxon>
        <taxon>Dendrobiinae</taxon>
        <taxon>Dendrobium</taxon>
    </lineage>
</organism>
<sequence>MKGYSAAVPPCKRRWRGPTVVIGALVFFSLLVPLSFLLGFHNRFPSGDELWQQWTSGERSRILRGISSKASEFIICQEITEEEAMRPADSTVYTKNDAVSLGKPAPSSNKKDSTYQFHPEKAVSPIHSQIHLNNPISPIKKKDYNSHVMPTPQIAKAEFTPSINTKENFGGIGKGNLEVIAVDGIKKSCQLEFGSYCLWSTEHKETMKDSMVKRLKDQLFVARAYYPSIAKLKAQESLTRELKQNIQDHEKILSDAISDADLPPLLMEEPVLFRILAMKADGGILRIPKMKAGDQRDEIADFSVLKEQVAGGIFLDCETGISGLVAKKIRKMDETIAKAKQCSIDCSNVDRKLRQILDLAENEVHFHMKQSAFLYNLGVQTMPKSLHCLFMRLTVEWFSSSSEDRGLHAQKIGDPSFRHYVVFSRNVLAASVTINSTVMNSEATENMVFHLITDKQNYYAMKYWFKTSSFKEAFIHVINIDKFKMVRPHSLALPPLSFSEEFRITMHNMNKSSTVPMKTEYMSVFGHSHFLLAEIFKNLKRVVVLDDDMVVQQDLSPLWNLDMEGKVVGAVESCGMTLDHLKAYMPRNKYDPDSCVWMSGLNVVDLAKWREKNVTGIYNKFIWKMKITSEASWRASMLPASLMAFQNLVYPLDSSWTLSGLGYDYRISAAAVKDAATLHYNGNMKPWLELGIPIYKRHWKKFLMKGDRFMNGCNVNL</sequence>
<reference evidence="5 6" key="2">
    <citation type="journal article" date="2017" name="Nature">
        <title>The Apostasia genome and the evolution of orchids.</title>
        <authorList>
            <person name="Zhang G.Q."/>
            <person name="Liu K.W."/>
            <person name="Li Z."/>
            <person name="Lohaus R."/>
            <person name="Hsiao Y.Y."/>
            <person name="Niu S.C."/>
            <person name="Wang J.Y."/>
            <person name="Lin Y.C."/>
            <person name="Xu Q."/>
            <person name="Chen L.J."/>
            <person name="Yoshida K."/>
            <person name="Fujiwara S."/>
            <person name="Wang Z.W."/>
            <person name="Zhang Y.Q."/>
            <person name="Mitsuda N."/>
            <person name="Wang M."/>
            <person name="Liu G.H."/>
            <person name="Pecoraro L."/>
            <person name="Huang H.X."/>
            <person name="Xiao X.J."/>
            <person name="Lin M."/>
            <person name="Wu X.Y."/>
            <person name="Wu W.L."/>
            <person name="Chen Y.Y."/>
            <person name="Chang S.B."/>
            <person name="Sakamoto S."/>
            <person name="Ohme-Takagi M."/>
            <person name="Yagi M."/>
            <person name="Zeng S.J."/>
            <person name="Shen C.Y."/>
            <person name="Yeh C.M."/>
            <person name="Luo Y.B."/>
            <person name="Tsai W.C."/>
            <person name="Van de Peer Y."/>
            <person name="Liu Z.J."/>
        </authorList>
    </citation>
    <scope>NUCLEOTIDE SEQUENCE [LARGE SCALE GENOMIC DNA]</scope>
    <source>
        <tissue evidence="5">The whole plant</tissue>
    </source>
</reference>
<accession>A0A2I0XHL9</accession>
<comment type="similarity">
    <text evidence="2">Belongs to the glycosyltransferase 8 family.</text>
</comment>
<keyword evidence="3" id="KW-0328">Glycosyltransferase</keyword>
<dbReference type="InterPro" id="IPR029993">
    <property type="entry name" value="GAUT"/>
</dbReference>
<evidence type="ECO:0000313" key="5">
    <source>
        <dbReference type="EMBL" id="PKU87413.1"/>
    </source>
</evidence>
<reference evidence="5 6" key="1">
    <citation type="journal article" date="2016" name="Sci. Rep.">
        <title>The Dendrobium catenatum Lindl. genome sequence provides insights into polysaccharide synthase, floral development and adaptive evolution.</title>
        <authorList>
            <person name="Zhang G.Q."/>
            <person name="Xu Q."/>
            <person name="Bian C."/>
            <person name="Tsai W.C."/>
            <person name="Yeh C.M."/>
            <person name="Liu K.W."/>
            <person name="Yoshida K."/>
            <person name="Zhang L.S."/>
            <person name="Chang S.B."/>
            <person name="Chen F."/>
            <person name="Shi Y."/>
            <person name="Su Y.Y."/>
            <person name="Zhang Y.Q."/>
            <person name="Chen L.J."/>
            <person name="Yin Y."/>
            <person name="Lin M."/>
            <person name="Huang H."/>
            <person name="Deng H."/>
            <person name="Wang Z.W."/>
            <person name="Zhu S.L."/>
            <person name="Zhao X."/>
            <person name="Deng C."/>
            <person name="Niu S.C."/>
            <person name="Huang J."/>
            <person name="Wang M."/>
            <person name="Liu G.H."/>
            <person name="Yang H.J."/>
            <person name="Xiao X.J."/>
            <person name="Hsiao Y.Y."/>
            <person name="Wu W.L."/>
            <person name="Chen Y.Y."/>
            <person name="Mitsuda N."/>
            <person name="Ohme-Takagi M."/>
            <person name="Luo Y.B."/>
            <person name="Van de Peer Y."/>
            <person name="Liu Z.J."/>
        </authorList>
    </citation>
    <scope>NUCLEOTIDE SEQUENCE [LARGE SCALE GENOMIC DNA]</scope>
    <source>
        <tissue evidence="5">The whole plant</tissue>
    </source>
</reference>
<proteinExistence type="inferred from homology"/>
<keyword evidence="4" id="KW-0472">Membrane</keyword>
<evidence type="ECO:0000313" key="6">
    <source>
        <dbReference type="Proteomes" id="UP000233837"/>
    </source>
</evidence>
<feature type="transmembrane region" description="Helical" evidence="4">
    <location>
        <begin position="20"/>
        <end position="40"/>
    </location>
</feature>
<dbReference type="EMBL" id="KZ501875">
    <property type="protein sequence ID" value="PKU87413.1"/>
    <property type="molecule type" value="Genomic_DNA"/>
</dbReference>
<dbReference type="AlphaFoldDB" id="A0A2I0XHL9"/>
<dbReference type="InterPro" id="IPR029044">
    <property type="entry name" value="Nucleotide-diphossugar_trans"/>
</dbReference>
<keyword evidence="5" id="KW-0808">Transferase</keyword>
<name>A0A2I0XHL9_9ASPA</name>
<dbReference type="InterPro" id="IPR002495">
    <property type="entry name" value="Glyco_trans_8"/>
</dbReference>
<dbReference type="PANTHER" id="PTHR32116">
    <property type="entry name" value="GALACTURONOSYLTRANSFERASE 4-RELATED"/>
    <property type="match status" value="1"/>
</dbReference>
<keyword evidence="6" id="KW-1185">Reference proteome</keyword>
<dbReference type="PANTHER" id="PTHR32116:SF12">
    <property type="entry name" value="GALACTURONOSYLTRANSFERASE 7-RELATED"/>
    <property type="match status" value="1"/>
</dbReference>
<dbReference type="SUPFAM" id="SSF53448">
    <property type="entry name" value="Nucleotide-diphospho-sugar transferases"/>
    <property type="match status" value="1"/>
</dbReference>
<dbReference type="Proteomes" id="UP000233837">
    <property type="component" value="Unassembled WGS sequence"/>
</dbReference>
<comment type="pathway">
    <text evidence="1">Glycan metabolism; pectin biosynthesis.</text>
</comment>
<keyword evidence="4" id="KW-0812">Transmembrane</keyword>
<dbReference type="GO" id="GO:0047262">
    <property type="term" value="F:polygalacturonate 4-alpha-galacturonosyltransferase activity"/>
    <property type="evidence" value="ECO:0007669"/>
    <property type="project" value="InterPro"/>
</dbReference>
<evidence type="ECO:0000256" key="3">
    <source>
        <dbReference type="ARBA" id="ARBA00022676"/>
    </source>
</evidence>
<dbReference type="UniPathway" id="UPA00845"/>